<organism evidence="2 3">
    <name type="scientific">Kaistia defluvii</name>
    <dbReference type="NCBI Taxonomy" id="410841"/>
    <lineage>
        <taxon>Bacteria</taxon>
        <taxon>Pseudomonadati</taxon>
        <taxon>Pseudomonadota</taxon>
        <taxon>Alphaproteobacteria</taxon>
        <taxon>Hyphomicrobiales</taxon>
        <taxon>Kaistiaceae</taxon>
        <taxon>Kaistia</taxon>
    </lineage>
</organism>
<name>A0ABV2R026_9HYPH</name>
<dbReference type="Gene3D" id="1.20.210.10">
    <property type="entry name" value="Cytochrome c oxidase-like, subunit I domain"/>
    <property type="match status" value="1"/>
</dbReference>
<keyword evidence="1" id="KW-0812">Transmembrane</keyword>
<feature type="transmembrane region" description="Helical" evidence="1">
    <location>
        <begin position="99"/>
        <end position="119"/>
    </location>
</feature>
<keyword evidence="3" id="KW-1185">Reference proteome</keyword>
<feature type="transmembrane region" description="Helical" evidence="1">
    <location>
        <begin position="68"/>
        <end position="87"/>
    </location>
</feature>
<evidence type="ECO:0000256" key="1">
    <source>
        <dbReference type="SAM" id="Phobius"/>
    </source>
</evidence>
<reference evidence="2 3" key="1">
    <citation type="submission" date="2024-06" db="EMBL/GenBank/DDBJ databases">
        <title>Sorghum-associated microbial communities from plants grown in Nebraska, USA.</title>
        <authorList>
            <person name="Schachtman D."/>
        </authorList>
    </citation>
    <scope>NUCLEOTIDE SEQUENCE [LARGE SCALE GENOMIC DNA]</scope>
    <source>
        <strain evidence="2 3">3207</strain>
    </source>
</reference>
<proteinExistence type="predicted"/>
<feature type="transmembrane region" description="Helical" evidence="1">
    <location>
        <begin position="39"/>
        <end position="56"/>
    </location>
</feature>
<evidence type="ECO:0000313" key="2">
    <source>
        <dbReference type="EMBL" id="MET4634620.1"/>
    </source>
</evidence>
<evidence type="ECO:0000313" key="3">
    <source>
        <dbReference type="Proteomes" id="UP001549321"/>
    </source>
</evidence>
<sequence length="126" mass="13551">MPRISQMFIGTAVIYVIIGMLGGIIMGAQQDFSLAPAHAHLNLIGWVSLALMGFYYNANPAKAESRLALIQFWVSTIGLWIMIPGLVLTLRGAPAGEPIVILGSLITLVGMILFATAIFRKAPSLR</sequence>
<accession>A0ABV2R026</accession>
<comment type="caution">
    <text evidence="2">The sequence shown here is derived from an EMBL/GenBank/DDBJ whole genome shotgun (WGS) entry which is preliminary data.</text>
</comment>
<keyword evidence="1" id="KW-1133">Transmembrane helix</keyword>
<keyword evidence="1" id="KW-0472">Membrane</keyword>
<dbReference type="InterPro" id="IPR036927">
    <property type="entry name" value="Cyt_c_oxase-like_su1_sf"/>
</dbReference>
<dbReference type="SUPFAM" id="SSF81442">
    <property type="entry name" value="Cytochrome c oxidase subunit I-like"/>
    <property type="match status" value="1"/>
</dbReference>
<gene>
    <name evidence="2" type="ORF">ABIE08_002533</name>
</gene>
<dbReference type="EMBL" id="JBEPSM010000001">
    <property type="protein sequence ID" value="MET4634620.1"/>
    <property type="molecule type" value="Genomic_DNA"/>
</dbReference>
<protein>
    <submittedName>
        <fullName evidence="2">Cbb3-type cytochrome oxidase subunit 1</fullName>
    </submittedName>
</protein>
<feature type="transmembrane region" description="Helical" evidence="1">
    <location>
        <begin position="7"/>
        <end position="27"/>
    </location>
</feature>
<dbReference type="Proteomes" id="UP001549321">
    <property type="component" value="Unassembled WGS sequence"/>
</dbReference>